<dbReference type="GO" id="GO:0016616">
    <property type="term" value="F:oxidoreductase activity, acting on the CH-OH group of donors, NAD or NADP as acceptor"/>
    <property type="evidence" value="ECO:0007669"/>
    <property type="project" value="TreeGrafter"/>
</dbReference>
<dbReference type="Pfam" id="PF13561">
    <property type="entry name" value="adh_short_C2"/>
    <property type="match status" value="1"/>
</dbReference>
<dbReference type="Gene3D" id="3.40.50.720">
    <property type="entry name" value="NAD(P)-binding Rossmann-like Domain"/>
    <property type="match status" value="1"/>
</dbReference>
<dbReference type="PANTHER" id="PTHR42760:SF115">
    <property type="entry name" value="3-OXOACYL-[ACYL-CARRIER-PROTEIN] REDUCTASE FABG"/>
    <property type="match status" value="1"/>
</dbReference>
<dbReference type="RefSeq" id="WP_203007888.1">
    <property type="nucleotide sequence ID" value="NZ_JADWYU010000278.1"/>
</dbReference>
<evidence type="ECO:0000313" key="4">
    <source>
        <dbReference type="Proteomes" id="UP000604475"/>
    </source>
</evidence>
<dbReference type="PRINTS" id="PR00080">
    <property type="entry name" value="SDRFAMILY"/>
</dbReference>
<keyword evidence="2" id="KW-0560">Oxidoreductase</keyword>
<dbReference type="AlphaFoldDB" id="A0A937R876"/>
<dbReference type="InterPro" id="IPR020904">
    <property type="entry name" value="Sc_DH/Rdtase_CS"/>
</dbReference>
<comment type="caution">
    <text evidence="3">The sequence shown here is derived from an EMBL/GenBank/DDBJ whole genome shotgun (WGS) entry which is preliminary data.</text>
</comment>
<gene>
    <name evidence="3" type="ORF">I7412_00505</name>
</gene>
<accession>A0A937R876</accession>
<dbReference type="Proteomes" id="UP000604475">
    <property type="component" value="Unassembled WGS sequence"/>
</dbReference>
<dbReference type="PRINTS" id="PR00081">
    <property type="entry name" value="GDHRDH"/>
</dbReference>
<dbReference type="EMBL" id="JAEACQ010000022">
    <property type="protein sequence ID" value="MBL7625685.1"/>
    <property type="molecule type" value="Genomic_DNA"/>
</dbReference>
<name>A0A937R876_9ACTN</name>
<proteinExistence type="inferred from homology"/>
<evidence type="ECO:0000313" key="3">
    <source>
        <dbReference type="EMBL" id="MBL7625685.1"/>
    </source>
</evidence>
<dbReference type="InterPro" id="IPR036291">
    <property type="entry name" value="NAD(P)-bd_dom_sf"/>
</dbReference>
<dbReference type="PANTHER" id="PTHR42760">
    <property type="entry name" value="SHORT-CHAIN DEHYDROGENASES/REDUCTASES FAMILY MEMBER"/>
    <property type="match status" value="1"/>
</dbReference>
<dbReference type="SUPFAM" id="SSF51735">
    <property type="entry name" value="NAD(P)-binding Rossmann-fold domains"/>
    <property type="match status" value="1"/>
</dbReference>
<comment type="similarity">
    <text evidence="1">Belongs to the short-chain dehydrogenases/reductases (SDR) family.</text>
</comment>
<keyword evidence="4" id="KW-1185">Reference proteome</keyword>
<evidence type="ECO:0000256" key="2">
    <source>
        <dbReference type="ARBA" id="ARBA00023002"/>
    </source>
</evidence>
<dbReference type="InterPro" id="IPR002347">
    <property type="entry name" value="SDR_fam"/>
</dbReference>
<organism evidence="3 4">
    <name type="scientific">Frankia nepalensis</name>
    <dbReference type="NCBI Taxonomy" id="1836974"/>
    <lineage>
        <taxon>Bacteria</taxon>
        <taxon>Bacillati</taxon>
        <taxon>Actinomycetota</taxon>
        <taxon>Actinomycetes</taxon>
        <taxon>Frankiales</taxon>
        <taxon>Frankiaceae</taxon>
        <taxon>Frankia</taxon>
    </lineage>
</organism>
<protein>
    <submittedName>
        <fullName evidence="3">SDR family oxidoreductase</fullName>
    </submittedName>
</protein>
<sequence length="259" mass="26305">MSDQHGAAGRHGAPGRRVVVLLGAGGTLGSALARAFATEADTDLVLSDVSDAALAATVEGIAGGHAKPETAVADVSDLAQVEAVVRLAVERFGRLDVLISNAGVLAQNGRIHNLATADWERSFRVNVLGAVNAIHAAVGPMRRQGSGSIILTASVAGMTAWSHSAPYCVTKAGVIHLAKVAAVEYARDGIRVNAVCPGTFLSGMHTELPQKAIDAISAKHPLGLGAADDLVGAYSYLASDASRWTTGAAIVVDGGYAAP</sequence>
<dbReference type="PROSITE" id="PS00061">
    <property type="entry name" value="ADH_SHORT"/>
    <property type="match status" value="1"/>
</dbReference>
<dbReference type="FunFam" id="3.40.50.720:FF:000084">
    <property type="entry name" value="Short-chain dehydrogenase reductase"/>
    <property type="match status" value="1"/>
</dbReference>
<reference evidence="3" key="1">
    <citation type="submission" date="2020-12" db="EMBL/GenBank/DDBJ databases">
        <title>Genomic characterization of non-nitrogen-fixing Frankia strains.</title>
        <authorList>
            <person name="Carlos-Shanley C."/>
            <person name="Guerra T."/>
            <person name="Hahn D."/>
        </authorList>
    </citation>
    <scope>NUCLEOTIDE SEQUENCE</scope>
    <source>
        <strain evidence="3">CN6</strain>
    </source>
</reference>
<evidence type="ECO:0000256" key="1">
    <source>
        <dbReference type="ARBA" id="ARBA00006484"/>
    </source>
</evidence>